<reference evidence="1 2" key="1">
    <citation type="submission" date="2019-02" db="EMBL/GenBank/DDBJ databases">
        <title>Deep-cultivation of Planctomycetes and their phenomic and genomic characterization uncovers novel biology.</title>
        <authorList>
            <person name="Wiegand S."/>
            <person name="Jogler M."/>
            <person name="Boedeker C."/>
            <person name="Pinto D."/>
            <person name="Vollmers J."/>
            <person name="Rivas-Marin E."/>
            <person name="Kohn T."/>
            <person name="Peeters S.H."/>
            <person name="Heuer A."/>
            <person name="Rast P."/>
            <person name="Oberbeckmann S."/>
            <person name="Bunk B."/>
            <person name="Jeske O."/>
            <person name="Meyerdierks A."/>
            <person name="Storesund J.E."/>
            <person name="Kallscheuer N."/>
            <person name="Luecker S."/>
            <person name="Lage O.M."/>
            <person name="Pohl T."/>
            <person name="Merkel B.J."/>
            <person name="Hornburger P."/>
            <person name="Mueller R.-W."/>
            <person name="Bruemmer F."/>
            <person name="Labrenz M."/>
            <person name="Spormann A.M."/>
            <person name="Op den Camp H."/>
            <person name="Overmann J."/>
            <person name="Amann R."/>
            <person name="Jetten M.S.M."/>
            <person name="Mascher T."/>
            <person name="Medema M.H."/>
            <person name="Devos D.P."/>
            <person name="Kaster A.-K."/>
            <person name="Ovreas L."/>
            <person name="Rohde M."/>
            <person name="Galperin M.Y."/>
            <person name="Jogler C."/>
        </authorList>
    </citation>
    <scope>NUCLEOTIDE SEQUENCE [LARGE SCALE GENOMIC DNA]</scope>
    <source>
        <strain evidence="1 2">Pan44</strain>
    </source>
</reference>
<sequence>MTRRTTLTSSLMERAWRVAAIAHAGQHRKATEIPYLVHPAAVALILQRSGFADEHLLAAAVLHDVVEDTDWTLERLADQFPPDVLEIVDVLTEKKHDEQGVKRPWAKRKAEKLERISKSSIGSRAVWLADKRHNLETMAFDHIDDPDFWSRFNAPKESLLKSYRDGVEAARHGDPRLEHLAEECLELLAKLEEQS</sequence>
<dbReference type="Proteomes" id="UP000315700">
    <property type="component" value="Chromosome"/>
</dbReference>
<dbReference type="PANTHER" id="PTHR46246">
    <property type="entry name" value="GUANOSINE-3',5'-BIS(DIPHOSPHATE) 3'-PYROPHOSPHOHYDROLASE MESH1"/>
    <property type="match status" value="1"/>
</dbReference>
<name>A0A517S8R4_9PLAN</name>
<dbReference type="KEGG" id="ccos:Pan44_05150"/>
<organism evidence="1 2">
    <name type="scientific">Caulifigura coniformis</name>
    <dbReference type="NCBI Taxonomy" id="2527983"/>
    <lineage>
        <taxon>Bacteria</taxon>
        <taxon>Pseudomonadati</taxon>
        <taxon>Planctomycetota</taxon>
        <taxon>Planctomycetia</taxon>
        <taxon>Planctomycetales</taxon>
        <taxon>Planctomycetaceae</taxon>
        <taxon>Caulifigura</taxon>
    </lineage>
</organism>
<dbReference type="OrthoDB" id="272476at2"/>
<evidence type="ECO:0000313" key="1">
    <source>
        <dbReference type="EMBL" id="QDT52503.1"/>
    </source>
</evidence>
<dbReference type="Gene3D" id="1.10.3210.10">
    <property type="entry name" value="Hypothetical protein af1432"/>
    <property type="match status" value="1"/>
</dbReference>
<dbReference type="InParanoid" id="A0A517S8R4"/>
<dbReference type="InterPro" id="IPR052194">
    <property type="entry name" value="MESH1"/>
</dbReference>
<dbReference type="AlphaFoldDB" id="A0A517S8R4"/>
<dbReference type="GO" id="GO:0008893">
    <property type="term" value="F:guanosine-3',5'-bis(diphosphate) 3'-diphosphatase activity"/>
    <property type="evidence" value="ECO:0007669"/>
    <property type="project" value="TreeGrafter"/>
</dbReference>
<keyword evidence="2" id="KW-1185">Reference proteome</keyword>
<dbReference type="Pfam" id="PF13328">
    <property type="entry name" value="HD_4"/>
    <property type="match status" value="1"/>
</dbReference>
<dbReference type="SUPFAM" id="SSF109604">
    <property type="entry name" value="HD-domain/PDEase-like"/>
    <property type="match status" value="1"/>
</dbReference>
<proteinExistence type="predicted"/>
<accession>A0A517S8R4</accession>
<gene>
    <name evidence="1" type="primary">relA</name>
    <name evidence="1" type="ORF">Pan44_05150</name>
</gene>
<evidence type="ECO:0000313" key="2">
    <source>
        <dbReference type="Proteomes" id="UP000315700"/>
    </source>
</evidence>
<dbReference type="EMBL" id="CP036271">
    <property type="protein sequence ID" value="QDT52503.1"/>
    <property type="molecule type" value="Genomic_DNA"/>
</dbReference>
<dbReference type="PANTHER" id="PTHR46246:SF1">
    <property type="entry name" value="GUANOSINE-3',5'-BIS(DIPHOSPHATE) 3'-PYROPHOSPHOHYDROLASE MESH1"/>
    <property type="match status" value="1"/>
</dbReference>
<keyword evidence="1" id="KW-0378">Hydrolase</keyword>
<protein>
    <submittedName>
        <fullName evidence="1">Bifunctional (P)ppGpp synthase/hydrolase relA</fullName>
    </submittedName>
</protein>